<dbReference type="RefSeq" id="WP_019165932.1">
    <property type="nucleotide sequence ID" value="NZ_CP063367.1"/>
</dbReference>
<feature type="transmembrane region" description="Helical" evidence="14">
    <location>
        <begin position="436"/>
        <end position="456"/>
    </location>
</feature>
<evidence type="ECO:0000256" key="2">
    <source>
        <dbReference type="ARBA" id="ARBA00011738"/>
    </source>
</evidence>
<evidence type="ECO:0000256" key="13">
    <source>
        <dbReference type="ARBA" id="ARBA00042859"/>
    </source>
</evidence>
<comment type="subunit">
    <text evidence="2">Homodimer.</text>
</comment>
<organism evidence="15 17">
    <name type="scientific">Staphylococcus delphini</name>
    <dbReference type="NCBI Taxonomy" id="53344"/>
    <lineage>
        <taxon>Bacteria</taxon>
        <taxon>Bacillati</taxon>
        <taxon>Bacillota</taxon>
        <taxon>Bacilli</taxon>
        <taxon>Bacillales</taxon>
        <taxon>Staphylococcaceae</taxon>
        <taxon>Staphylococcus</taxon>
        <taxon>Staphylococcus intermedius group</taxon>
    </lineage>
</organism>
<keyword evidence="4" id="KW-1003">Cell membrane</keyword>
<evidence type="ECO:0000256" key="5">
    <source>
        <dbReference type="ARBA" id="ARBA00022597"/>
    </source>
</evidence>
<evidence type="ECO:0000256" key="12">
    <source>
        <dbReference type="ARBA" id="ARBA00039702"/>
    </source>
</evidence>
<proteinExistence type="inferred from homology"/>
<reference evidence="15 17" key="1">
    <citation type="journal article" date="2017" name="PLoS ONE">
        <title>Development of a real-time PCR for detection of Staphylococcus pseudintermedius using a novel automated comparison of whole-genome sequences.</title>
        <authorList>
            <person name="Verstappen K.M."/>
            <person name="Huijbregts L."/>
            <person name="Spaninks M."/>
            <person name="Wagenaar J.A."/>
            <person name="Fluit A.C."/>
            <person name="Duim B."/>
        </authorList>
    </citation>
    <scope>NUCLEOTIDE SEQUENCE [LARGE SCALE GENOMIC DNA]</scope>
    <source>
        <strain evidence="15 17">215070706401-1</strain>
    </source>
</reference>
<evidence type="ECO:0000256" key="3">
    <source>
        <dbReference type="ARBA" id="ARBA00022448"/>
    </source>
</evidence>
<feature type="transmembrane region" description="Helical" evidence="14">
    <location>
        <begin position="46"/>
        <end position="70"/>
    </location>
</feature>
<feature type="transmembrane region" description="Helical" evidence="14">
    <location>
        <begin position="161"/>
        <end position="183"/>
    </location>
</feature>
<dbReference type="Proteomes" id="UP000218335">
    <property type="component" value="Unassembled WGS sequence"/>
</dbReference>
<dbReference type="InterPro" id="IPR051562">
    <property type="entry name" value="Ascorbate-PTS_EIIC"/>
</dbReference>
<keyword evidence="5" id="KW-0762">Sugar transport</keyword>
<comment type="function">
    <text evidence="10">The phosphoenolpyruvate-dependent sugar phosphotransferase system (sugar PTS), a major carbohydrate active transport system, catalyzes the phosphorylation of incoming sugar substrates concomitantly with their translocation across the cell membrane. The enzyme II UlaABC PTS system is involved in ascorbate transport.</text>
</comment>
<feature type="transmembrane region" description="Helical" evidence="14">
    <location>
        <begin position="276"/>
        <end position="297"/>
    </location>
</feature>
<protein>
    <recommendedName>
        <fullName evidence="12">Ascorbate-specific PTS system EIIC component</fullName>
    </recommendedName>
    <alternativeName>
        <fullName evidence="13">Ascorbate-specific permease IIC component UlaA</fullName>
    </alternativeName>
</protein>
<feature type="transmembrane region" description="Helical" evidence="14">
    <location>
        <begin position="238"/>
        <end position="256"/>
    </location>
</feature>
<evidence type="ECO:0000256" key="14">
    <source>
        <dbReference type="SAM" id="Phobius"/>
    </source>
</evidence>
<dbReference type="PANTHER" id="PTHR33843">
    <property type="entry name" value="ASCORBATE-SPECIFIC PTS SYSTEM EIIC COMPONENT"/>
    <property type="match status" value="1"/>
</dbReference>
<evidence type="ECO:0000256" key="6">
    <source>
        <dbReference type="ARBA" id="ARBA00022683"/>
    </source>
</evidence>
<evidence type="ECO:0000313" key="17">
    <source>
        <dbReference type="Proteomes" id="UP000218335"/>
    </source>
</evidence>
<dbReference type="Pfam" id="PF03611">
    <property type="entry name" value="EIIC-GAT"/>
    <property type="match status" value="1"/>
</dbReference>
<name>A0A2A4HBR6_9STAP</name>
<evidence type="ECO:0000256" key="8">
    <source>
        <dbReference type="ARBA" id="ARBA00022989"/>
    </source>
</evidence>
<feature type="transmembrane region" description="Helical" evidence="14">
    <location>
        <begin position="133"/>
        <end position="155"/>
    </location>
</feature>
<dbReference type="GO" id="GO:0005886">
    <property type="term" value="C:plasma membrane"/>
    <property type="evidence" value="ECO:0007669"/>
    <property type="project" value="UniProtKB-SubCell"/>
</dbReference>
<keyword evidence="6" id="KW-0598">Phosphotransferase system</keyword>
<sequence>MQIFMNGFTWFSNNILSKPEFFIGIIVFIGYALLKKKLYECFAGFIKATVGYMILTVGAGGLVATFRPILAGLGERFGLKAAVIDPYFGLNAVDGALKSIGLTTSYTMLALLVGFLLNIVVVLLRKFTKIRTLFITGHVMVQQASTVTWIIFLAFPEYRNFVGAILVGIIVGLYWAVGSNLTVGPTQRLTNHSGFAIGHQQMFAIWLVDKIAPKIGNKEKNLDNIKLPKWLSIFHDNIVATGTLMLLFFGTILVILGEDFLRHLDPKKFPETLSFMTYVVSSSLSFAVYLAILMMGVRMFVAELTQSFQGISNKILPGSLPAVDCAASYNFTPQNAILFGFIFGSIGQFLTILGLLVFHSPVLIITGFVPVFFDNATIAVFANKVGGTRAAMICSFVSGICQVAIGAIAVVIFQLYKFGGWHGNIDFELIWPGFGALMQHFGLIGYVAIVIILLIIPQLQYRRAKDKAAYDTGFE</sequence>
<dbReference type="GO" id="GO:0009401">
    <property type="term" value="P:phosphoenolpyruvate-dependent sugar phosphotransferase system"/>
    <property type="evidence" value="ECO:0007669"/>
    <property type="project" value="UniProtKB-KW"/>
</dbReference>
<feature type="transmembrane region" description="Helical" evidence="14">
    <location>
        <begin position="362"/>
        <end position="381"/>
    </location>
</feature>
<evidence type="ECO:0000256" key="11">
    <source>
        <dbReference type="ARBA" id="ARBA00038218"/>
    </source>
</evidence>
<dbReference type="NCBIfam" id="NF006923">
    <property type="entry name" value="PRK09410.2-1"/>
    <property type="match status" value="1"/>
</dbReference>
<evidence type="ECO:0000256" key="7">
    <source>
        <dbReference type="ARBA" id="ARBA00022692"/>
    </source>
</evidence>
<evidence type="ECO:0000256" key="1">
    <source>
        <dbReference type="ARBA" id="ARBA00004651"/>
    </source>
</evidence>
<feature type="transmembrane region" description="Helical" evidence="14">
    <location>
        <begin position="393"/>
        <end position="416"/>
    </location>
</feature>
<evidence type="ECO:0000313" key="16">
    <source>
        <dbReference type="EMBL" id="QUM70346.1"/>
    </source>
</evidence>
<feature type="transmembrane region" description="Helical" evidence="14">
    <location>
        <begin position="15"/>
        <end position="34"/>
    </location>
</feature>
<keyword evidence="9 14" id="KW-0472">Membrane</keyword>
<dbReference type="EMBL" id="CP063367">
    <property type="protein sequence ID" value="QUM70346.1"/>
    <property type="molecule type" value="Genomic_DNA"/>
</dbReference>
<evidence type="ECO:0000256" key="4">
    <source>
        <dbReference type="ARBA" id="ARBA00022475"/>
    </source>
</evidence>
<dbReference type="AlphaFoldDB" id="A0A2A4HBR6"/>
<comment type="similarity">
    <text evidence="11">Belongs to the UlaA family.</text>
</comment>
<accession>A0A2A4HBR6</accession>
<feature type="transmembrane region" description="Helical" evidence="14">
    <location>
        <begin position="106"/>
        <end position="124"/>
    </location>
</feature>
<reference evidence="16" key="2">
    <citation type="journal article" date="2021" name="Front. Microbiol.">
        <title>Presence and Characterization of a Novel cfr-Carrying Tn558 Transposon Derivative in Staphylococcus delphini Isolated From Retail Food.</title>
        <authorList>
            <person name="Zhang F."/>
            <person name="Wu S."/>
            <person name="Huang J."/>
            <person name="Yang R."/>
            <person name="Zhang J."/>
            <person name="Lei T."/>
            <person name="Dai J."/>
            <person name="Ding Y."/>
            <person name="Xue L."/>
            <person name="Wang J."/>
            <person name="Chen M."/>
            <person name="Wu Q."/>
        </authorList>
    </citation>
    <scope>NUCLEOTIDE SEQUENCE</scope>
    <source>
        <strain evidence="16">2794-1</strain>
    </source>
</reference>
<comment type="subcellular location">
    <subcellularLocation>
        <location evidence="1">Cell membrane</location>
        <topology evidence="1">Multi-pass membrane protein</topology>
    </subcellularLocation>
</comment>
<dbReference type="PANTHER" id="PTHR33843:SF4">
    <property type="entry name" value="ASCORBATE-SPECIFIC PTS SYSTEM EIIC COMPONENT"/>
    <property type="match status" value="1"/>
</dbReference>
<gene>
    <name evidence="15" type="ORF">B5C08_06185</name>
    <name evidence="16" type="ORF">IPU22_05420</name>
</gene>
<evidence type="ECO:0000256" key="9">
    <source>
        <dbReference type="ARBA" id="ARBA00023136"/>
    </source>
</evidence>
<keyword evidence="7 14" id="KW-0812">Transmembrane</keyword>
<evidence type="ECO:0000256" key="10">
    <source>
        <dbReference type="ARBA" id="ARBA00037387"/>
    </source>
</evidence>
<dbReference type="Proteomes" id="UP000675994">
    <property type="component" value="Chromosome"/>
</dbReference>
<dbReference type="InterPro" id="IPR004703">
    <property type="entry name" value="PTS_sugar-sp_permease"/>
</dbReference>
<feature type="transmembrane region" description="Helical" evidence="14">
    <location>
        <begin position="336"/>
        <end position="356"/>
    </location>
</feature>
<dbReference type="EMBL" id="MWUU01000006">
    <property type="protein sequence ID" value="PCF55627.1"/>
    <property type="molecule type" value="Genomic_DNA"/>
</dbReference>
<keyword evidence="8 14" id="KW-1133">Transmembrane helix</keyword>
<evidence type="ECO:0000313" key="15">
    <source>
        <dbReference type="EMBL" id="PCF55627.1"/>
    </source>
</evidence>
<keyword evidence="3" id="KW-0813">Transport</keyword>